<reference evidence="1 2" key="1">
    <citation type="journal article" date="2019" name="Int. J. Syst. Evol. Microbiol.">
        <title>The Global Catalogue of Microorganisms (GCM) 10K type strain sequencing project: providing services to taxonomists for standard genome sequencing and annotation.</title>
        <authorList>
            <consortium name="The Broad Institute Genomics Platform"/>
            <consortium name="The Broad Institute Genome Sequencing Center for Infectious Disease"/>
            <person name="Wu L."/>
            <person name="Ma J."/>
        </authorList>
    </citation>
    <scope>NUCLEOTIDE SEQUENCE [LARGE SCALE GENOMIC DNA]</scope>
    <source>
        <strain evidence="1 2">JCM 14942</strain>
    </source>
</reference>
<evidence type="ECO:0000313" key="2">
    <source>
        <dbReference type="Proteomes" id="UP001500842"/>
    </source>
</evidence>
<proteinExistence type="predicted"/>
<dbReference type="RefSeq" id="WP_141005616.1">
    <property type="nucleotide sequence ID" value="NZ_BAAAOR010000041.1"/>
</dbReference>
<dbReference type="Proteomes" id="UP001500842">
    <property type="component" value="Unassembled WGS sequence"/>
</dbReference>
<dbReference type="EMBL" id="BAAAOR010000041">
    <property type="protein sequence ID" value="GAA1545601.1"/>
    <property type="molecule type" value="Genomic_DNA"/>
</dbReference>
<comment type="caution">
    <text evidence="1">The sequence shown here is derived from an EMBL/GenBank/DDBJ whole genome shotgun (WGS) entry which is preliminary data.</text>
</comment>
<evidence type="ECO:0000313" key="1">
    <source>
        <dbReference type="EMBL" id="GAA1545601.1"/>
    </source>
</evidence>
<sequence>MRPEARARAASGEPSLEVVPCPECERPAEVVERCFLIGTDGPVEHVRIQCVDRHWFLMPAPETARTPRAA</sequence>
<gene>
    <name evidence="1" type="ORF">GCM10009788_54980</name>
</gene>
<organism evidence="1 2">
    <name type="scientific">Nocardioides humi</name>
    <dbReference type="NCBI Taxonomy" id="449461"/>
    <lineage>
        <taxon>Bacteria</taxon>
        <taxon>Bacillati</taxon>
        <taxon>Actinomycetota</taxon>
        <taxon>Actinomycetes</taxon>
        <taxon>Propionibacteriales</taxon>
        <taxon>Nocardioidaceae</taxon>
        <taxon>Nocardioides</taxon>
    </lineage>
</organism>
<accession>A0ABN2BR81</accession>
<name>A0ABN2BR81_9ACTN</name>
<keyword evidence="2" id="KW-1185">Reference proteome</keyword>
<protein>
    <submittedName>
        <fullName evidence="1">Uncharacterized protein</fullName>
    </submittedName>
</protein>